<comment type="caution">
    <text evidence="3">The sequence shown here is derived from an EMBL/GenBank/DDBJ whole genome shotgun (WGS) entry which is preliminary data.</text>
</comment>
<feature type="domain" description="PWWP" evidence="2">
    <location>
        <begin position="115"/>
        <end position="176"/>
    </location>
</feature>
<reference evidence="3" key="2">
    <citation type="submission" date="2019-07" db="EMBL/GenBank/DDBJ databases">
        <authorList>
            <person name="Yang Y."/>
            <person name="Bocs S."/>
            <person name="Baudouin L."/>
        </authorList>
    </citation>
    <scope>NUCLEOTIDE SEQUENCE</scope>
    <source>
        <tissue evidence="3">Spear leaf of Hainan Tall coconut</tissue>
    </source>
</reference>
<dbReference type="PANTHER" id="PTHR10688:SF5">
    <property type="entry name" value="PWWP DOMAIN-CONTAINING PROTEIN 1-RELATED"/>
    <property type="match status" value="1"/>
</dbReference>
<feature type="region of interest" description="Disordered" evidence="1">
    <location>
        <begin position="304"/>
        <end position="329"/>
    </location>
</feature>
<feature type="compositionally biased region" description="Polar residues" evidence="1">
    <location>
        <begin position="779"/>
        <end position="793"/>
    </location>
</feature>
<dbReference type="Gene3D" id="2.30.30.140">
    <property type="match status" value="1"/>
</dbReference>
<keyword evidence="4" id="KW-1185">Reference proteome</keyword>
<feature type="region of interest" description="Disordered" evidence="1">
    <location>
        <begin position="343"/>
        <end position="412"/>
    </location>
</feature>
<protein>
    <recommendedName>
        <fullName evidence="2">PWWP domain-containing protein</fullName>
    </recommendedName>
</protein>
<feature type="compositionally biased region" description="Low complexity" evidence="1">
    <location>
        <begin position="1088"/>
        <end position="1098"/>
    </location>
</feature>
<dbReference type="InterPro" id="IPR000313">
    <property type="entry name" value="PWWP_dom"/>
</dbReference>
<feature type="compositionally biased region" description="Polar residues" evidence="1">
    <location>
        <begin position="461"/>
        <end position="476"/>
    </location>
</feature>
<feature type="region of interest" description="Disordered" evidence="1">
    <location>
        <begin position="587"/>
        <end position="619"/>
    </location>
</feature>
<feature type="compositionally biased region" description="Basic and acidic residues" evidence="1">
    <location>
        <begin position="491"/>
        <end position="505"/>
    </location>
</feature>
<dbReference type="PANTHER" id="PTHR10688">
    <property type="entry name" value="PWWP DOMAIN-CONTAINING PROTEIN"/>
    <property type="match status" value="1"/>
</dbReference>
<feature type="compositionally biased region" description="Basic and acidic residues" evidence="1">
    <location>
        <begin position="913"/>
        <end position="922"/>
    </location>
</feature>
<feature type="region of interest" description="Disordered" evidence="1">
    <location>
        <begin position="461"/>
        <end position="505"/>
    </location>
</feature>
<feature type="compositionally biased region" description="Low complexity" evidence="1">
    <location>
        <begin position="1008"/>
        <end position="1035"/>
    </location>
</feature>
<organism evidence="3 4">
    <name type="scientific">Cocos nucifera</name>
    <name type="common">Coconut palm</name>
    <dbReference type="NCBI Taxonomy" id="13894"/>
    <lineage>
        <taxon>Eukaryota</taxon>
        <taxon>Viridiplantae</taxon>
        <taxon>Streptophyta</taxon>
        <taxon>Embryophyta</taxon>
        <taxon>Tracheophyta</taxon>
        <taxon>Spermatophyta</taxon>
        <taxon>Magnoliopsida</taxon>
        <taxon>Liliopsida</taxon>
        <taxon>Arecaceae</taxon>
        <taxon>Arecoideae</taxon>
        <taxon>Cocoseae</taxon>
        <taxon>Attaleinae</taxon>
        <taxon>Cocos</taxon>
    </lineage>
</organism>
<feature type="compositionally biased region" description="Low complexity" evidence="1">
    <location>
        <begin position="794"/>
        <end position="807"/>
    </location>
</feature>
<feature type="compositionally biased region" description="Basic and acidic residues" evidence="1">
    <location>
        <begin position="766"/>
        <end position="778"/>
    </location>
</feature>
<evidence type="ECO:0000259" key="2">
    <source>
        <dbReference type="PROSITE" id="PS50812"/>
    </source>
</evidence>
<dbReference type="SUPFAM" id="SSF63748">
    <property type="entry name" value="Tudor/PWWP/MBT"/>
    <property type="match status" value="1"/>
</dbReference>
<name>A0A8K0MUC0_COCNU</name>
<dbReference type="SMART" id="SM00293">
    <property type="entry name" value="PWWP"/>
    <property type="match status" value="1"/>
</dbReference>
<dbReference type="InterPro" id="IPR052657">
    <property type="entry name" value="PDP_family_Arabidopsis"/>
</dbReference>
<dbReference type="EMBL" id="CM017872">
    <property type="protein sequence ID" value="KAG1326275.1"/>
    <property type="molecule type" value="Genomic_DNA"/>
</dbReference>
<feature type="region of interest" description="Disordered" evidence="1">
    <location>
        <begin position="904"/>
        <end position="980"/>
    </location>
</feature>
<reference evidence="3" key="1">
    <citation type="journal article" date="2017" name="Gigascience">
        <title>The genome draft of coconut (Cocos nucifera).</title>
        <authorList>
            <person name="Xiao Y."/>
            <person name="Xu P."/>
            <person name="Fan H."/>
            <person name="Baudouin L."/>
            <person name="Xia W."/>
            <person name="Bocs S."/>
            <person name="Xu J."/>
            <person name="Li Q."/>
            <person name="Guo A."/>
            <person name="Zhou L."/>
            <person name="Li J."/>
            <person name="Wu Y."/>
            <person name="Ma Z."/>
            <person name="Armero A."/>
            <person name="Issali A.E."/>
            <person name="Liu N."/>
            <person name="Peng M."/>
            <person name="Yang Y."/>
        </authorList>
    </citation>
    <scope>NUCLEOTIDE SEQUENCE</scope>
    <source>
        <tissue evidence="3">Spear leaf of Hainan Tall coconut</tissue>
    </source>
</reference>
<feature type="region of interest" description="Disordered" evidence="1">
    <location>
        <begin position="996"/>
        <end position="1098"/>
    </location>
</feature>
<accession>A0A8K0MUC0</accession>
<dbReference type="Pfam" id="PF00855">
    <property type="entry name" value="PWWP"/>
    <property type="match status" value="1"/>
</dbReference>
<feature type="compositionally biased region" description="Basic and acidic residues" evidence="1">
    <location>
        <begin position="590"/>
        <end position="606"/>
    </location>
</feature>
<proteinExistence type="predicted"/>
<feature type="region of interest" description="Disordered" evidence="1">
    <location>
        <begin position="709"/>
        <end position="817"/>
    </location>
</feature>
<dbReference type="PROSITE" id="PS50812">
    <property type="entry name" value="PWWP"/>
    <property type="match status" value="1"/>
</dbReference>
<evidence type="ECO:0000256" key="1">
    <source>
        <dbReference type="SAM" id="MobiDB-lite"/>
    </source>
</evidence>
<dbReference type="CDD" id="cd05162">
    <property type="entry name" value="PWWP"/>
    <property type="match status" value="1"/>
</dbReference>
<dbReference type="OrthoDB" id="62853at2759"/>
<gene>
    <name evidence="3" type="ORF">COCNU_01G002090</name>
</gene>
<evidence type="ECO:0000313" key="4">
    <source>
        <dbReference type="Proteomes" id="UP000797356"/>
    </source>
</evidence>
<feature type="region of interest" description="Disordered" evidence="1">
    <location>
        <begin position="528"/>
        <end position="566"/>
    </location>
</feature>
<feature type="compositionally biased region" description="Low complexity" evidence="1">
    <location>
        <begin position="349"/>
        <end position="364"/>
    </location>
</feature>
<evidence type="ECO:0000313" key="3">
    <source>
        <dbReference type="EMBL" id="KAG1326275.1"/>
    </source>
</evidence>
<feature type="compositionally biased region" description="Basic and acidic residues" evidence="1">
    <location>
        <begin position="743"/>
        <end position="753"/>
    </location>
</feature>
<dbReference type="AlphaFoldDB" id="A0A8K0MUC0"/>
<sequence length="1175" mass="127787">MESDPATAAADLAFVEVEDPEEELGVSDETAAGVLAEIDPSVERISDNARADLSLGDAKMDVETARVSESDSAMEGSPPVDAGIERSLPVQEKTLVLAPPQVAAPLEFWMHGFEIGDMVWGKVKSHPWWPGYIFNVHFAPPDVRRTRKQGHVLVAFFGDSSYGWFVPDELIPFDPYYLEKSKQTTSRNFVKSVDEAEDEVSRRAALGVTCCCRNAKNFRYFGFPGYVRVDVPGYERGADYSMKQIQVARDSFVPEDALSFLQQLAWAPLSEEPVGIDFIRSKARLLAYRKAVYEEYDETYPQAFGIEPVRPSPTDTETPDQPDYFAPRAIPLSGQLRIAETLGDRRISSSRPSAKAPKVPSSSAKKNKYVLKRREERGEQHASPIGGRFGSSPLPDLRSSPAQTHGTPPPPPAVHYVNSPQAGNYVLQKRPQIIFEGALVSSVQKETKSVTGHNDLQQAYASGSPVGTTASSQTQAFDERRMKNGPLMTDGRMETEPGRLDDRSNNFRQEAKSAVDLPAEEGLKAQAVTSVDRVMKKDKVRKRPREDGGSVGPGDTGDVKKKNKKKKNKVLGIEAVSFKVAGKSIGNELGHGELGRTESQRREDGVARTSDFNSVSAPQPRMDLSSLNLEFPQLLNDLRELALNPFYEMERDAPNVVLQIFCKFRIQVYQKSVIPAASEPDMAELRSPRVAAGLSLQKPGAGTADIAPMKEAKDHRGPSSSALKPSKPGMNPNDPAKAGRKRAPSDRQEELNAKKVKKMNQLKALGAEKKAGIHEKTLEPQQRNQKESNTVTTSAASAKPNNKAAAEPVKKQEPPPPLTFSPTALVLKFPPRTTLPSVATLKAKFARFGSLIEGATRVYWKSYSCKVVFKHKPDAQAAINYARKYDLLFGQFKVQYHIRELDPSTLEPLSDTGRLRPTESRPNDGPSRLGNGGNGNGGSLPQPRALSHQQQRGAPAGQLKSILKKPGDEGGPSAGNAAREAPQRVTFLLDGDNRAAPPVVAASSDGNSGSYAPGPSSSSYSSGPSSSGFTAGPSSSIPPLDPITSRNPRSVSGLLPQLPPPPMLHSPLSNPPRTLDMQHLPPPPPLPQAISLPPLPRVGDGLLPPPPPLPRVADRFEARGPGPGLAWLNQPQPQHNGRQEAEGDFRNQMLTLLIRCRDIVTNVNSSLGYVPYHPL</sequence>
<dbReference type="Proteomes" id="UP000797356">
    <property type="component" value="Chromosome 1"/>
</dbReference>